<evidence type="ECO:0000256" key="1">
    <source>
        <dbReference type="SAM" id="MobiDB-lite"/>
    </source>
</evidence>
<dbReference type="Gene3D" id="1.10.260.40">
    <property type="entry name" value="lambda repressor-like DNA-binding domains"/>
    <property type="match status" value="1"/>
</dbReference>
<name>A0A9D1VI09_9LACO</name>
<reference evidence="4" key="1">
    <citation type="journal article" date="2021" name="PeerJ">
        <title>Extensive microbial diversity within the chicken gut microbiome revealed by metagenomics and culture.</title>
        <authorList>
            <person name="Gilroy R."/>
            <person name="Ravi A."/>
            <person name="Getino M."/>
            <person name="Pursley I."/>
            <person name="Horton D.L."/>
            <person name="Alikhan N.F."/>
            <person name="Baker D."/>
            <person name="Gharbi K."/>
            <person name="Hall N."/>
            <person name="Watson M."/>
            <person name="Adriaenssens E.M."/>
            <person name="Foster-Nyarko E."/>
            <person name="Jarju S."/>
            <person name="Secka A."/>
            <person name="Antonio M."/>
            <person name="Oren A."/>
            <person name="Chaudhuri R.R."/>
            <person name="La Ragione R."/>
            <person name="Hildebrand F."/>
            <person name="Pallen M.J."/>
        </authorList>
    </citation>
    <scope>NUCLEOTIDE SEQUENCE</scope>
    <source>
        <strain evidence="4">ChiSxjej3B15-572</strain>
    </source>
</reference>
<dbReference type="GO" id="GO:0003677">
    <property type="term" value="F:DNA binding"/>
    <property type="evidence" value="ECO:0007669"/>
    <property type="project" value="InterPro"/>
</dbReference>
<feature type="compositionally biased region" description="Gly residues" evidence="1">
    <location>
        <begin position="355"/>
        <end position="373"/>
    </location>
</feature>
<dbReference type="PANTHER" id="PTHR34475">
    <property type="match status" value="1"/>
</dbReference>
<proteinExistence type="predicted"/>
<sequence length="373" mass="40536">MSEGKEAEQLHIGQKLKDARVAKGMTLDDLQQSTKIQKRYLIAIEDEKFDELPGDFYVRAFVKQYANTVGLDGNDLLKQYDDYLPKTKTETYTEHLDEAVETRTGQHHTNTVDRIDQLRKYLPTIIVVLIVVVVLGAIWLTAIVRNHNNSSTKIDSSSVKVSGESSHKKAKKKTTSADKIKLNQTQRTDTAVTFKSDKALKKSTKLQISTTGNSYNSVRVDDRQRLAKTMNNGDRSTVTIAKNVHSITIRVGNARNTKIKVGNQTLDITDHNRYPSTRTVTIQFGDSSSSSSSSTTNNNNGSRSTTRTTNDNGGDNTNTTTTTNDGGSRAATTQGGSRTTTTNTPQTSGQNSNGAGQGNAGTAGGNGGPNNNQ</sequence>
<feature type="region of interest" description="Disordered" evidence="1">
    <location>
        <begin position="151"/>
        <end position="177"/>
    </location>
</feature>
<dbReference type="InterPro" id="IPR010982">
    <property type="entry name" value="Lambda_DNA-bd_dom_sf"/>
</dbReference>
<dbReference type="Pfam" id="PF13464">
    <property type="entry name" value="RodZ_C"/>
    <property type="match status" value="1"/>
</dbReference>
<reference evidence="4" key="2">
    <citation type="submission" date="2021-04" db="EMBL/GenBank/DDBJ databases">
        <authorList>
            <person name="Gilroy R."/>
        </authorList>
    </citation>
    <scope>NUCLEOTIDE SEQUENCE</scope>
    <source>
        <strain evidence="4">ChiSxjej3B15-572</strain>
    </source>
</reference>
<evidence type="ECO:0000256" key="2">
    <source>
        <dbReference type="SAM" id="Phobius"/>
    </source>
</evidence>
<feature type="transmembrane region" description="Helical" evidence="2">
    <location>
        <begin position="121"/>
        <end position="144"/>
    </location>
</feature>
<protein>
    <submittedName>
        <fullName evidence="4">DUF4115 domain-containing protein</fullName>
    </submittedName>
</protein>
<keyword evidence="2" id="KW-0472">Membrane</keyword>
<organism evidence="4 5">
    <name type="scientific">Candidatus Limosilactobacillus merdigallinarum</name>
    <dbReference type="NCBI Taxonomy" id="2838652"/>
    <lineage>
        <taxon>Bacteria</taxon>
        <taxon>Bacillati</taxon>
        <taxon>Bacillota</taxon>
        <taxon>Bacilli</taxon>
        <taxon>Lactobacillales</taxon>
        <taxon>Lactobacillaceae</taxon>
        <taxon>Limosilactobacillus</taxon>
    </lineage>
</organism>
<dbReference type="Proteomes" id="UP000824231">
    <property type="component" value="Unassembled WGS sequence"/>
</dbReference>
<keyword evidence="2" id="KW-0812">Transmembrane</keyword>
<dbReference type="SUPFAM" id="SSF47413">
    <property type="entry name" value="lambda repressor-like DNA-binding domains"/>
    <property type="match status" value="1"/>
</dbReference>
<evidence type="ECO:0000313" key="5">
    <source>
        <dbReference type="Proteomes" id="UP000824231"/>
    </source>
</evidence>
<dbReference type="InterPro" id="IPR050400">
    <property type="entry name" value="Bact_Cytoskel_RodZ"/>
</dbReference>
<feature type="region of interest" description="Disordered" evidence="1">
    <location>
        <begin position="282"/>
        <end position="373"/>
    </location>
</feature>
<feature type="domain" description="Cytoskeleton protein RodZ-like C-terminal" evidence="3">
    <location>
        <begin position="208"/>
        <end position="273"/>
    </location>
</feature>
<dbReference type="Pfam" id="PF13413">
    <property type="entry name" value="HTH_25"/>
    <property type="match status" value="1"/>
</dbReference>
<feature type="compositionally biased region" description="Low complexity" evidence="1">
    <location>
        <begin position="285"/>
        <end position="354"/>
    </location>
</feature>
<comment type="caution">
    <text evidence="4">The sequence shown here is derived from an EMBL/GenBank/DDBJ whole genome shotgun (WGS) entry which is preliminary data.</text>
</comment>
<gene>
    <name evidence="4" type="ORF">H9856_05300</name>
</gene>
<evidence type="ECO:0000259" key="3">
    <source>
        <dbReference type="Pfam" id="PF13464"/>
    </source>
</evidence>
<dbReference type="InterPro" id="IPR025194">
    <property type="entry name" value="RodZ-like_C"/>
</dbReference>
<dbReference type="PANTHER" id="PTHR34475:SF1">
    <property type="entry name" value="CYTOSKELETON PROTEIN RODZ"/>
    <property type="match status" value="1"/>
</dbReference>
<evidence type="ECO:0000313" key="4">
    <source>
        <dbReference type="EMBL" id="HIX35792.1"/>
    </source>
</evidence>
<keyword evidence="2" id="KW-1133">Transmembrane helix</keyword>
<accession>A0A9D1VI09</accession>
<dbReference type="EMBL" id="DXFH01000022">
    <property type="protein sequence ID" value="HIX35792.1"/>
    <property type="molecule type" value="Genomic_DNA"/>
</dbReference>
<dbReference type="AlphaFoldDB" id="A0A9D1VI09"/>